<dbReference type="CDD" id="cd09023">
    <property type="entry name" value="Aldose_epim_Ec_c4013"/>
    <property type="match status" value="1"/>
</dbReference>
<dbReference type="RefSeq" id="WP_366194611.1">
    <property type="nucleotide sequence ID" value="NZ_JBFBVU010000035.1"/>
</dbReference>
<dbReference type="InterPro" id="IPR027839">
    <property type="entry name" value="DUF4432"/>
</dbReference>
<evidence type="ECO:0000313" key="1">
    <source>
        <dbReference type="EMBL" id="MEV8468650.1"/>
    </source>
</evidence>
<keyword evidence="2" id="KW-1185">Reference proteome</keyword>
<protein>
    <submittedName>
        <fullName evidence="1">Aldose 1-epimerase family protein</fullName>
    </submittedName>
</protein>
<sequence length="351" mass="38366">MSPVPDMTTLRRRHASLDAYAGTRLVTLEDGPARGLRIIEMRSGGGLDAEIVVDRTFDIGRLAQDGETLSWHTPNGDRHPALIDSQGDGGQGYLRGLSGFLSTCGFDHIRQPETLPARDLPLYPGDQIAYPLHGHGAQQPARLIGHGLSEEGPTPYLWCEGEVVQSMTFRGALRLRRRIEIPLGGTELRLRDRVDNIGPHPAPSMMLYHFNLGFPLVDADSRLVPGPAEELWQSLPHDPRAPFGPPSDSYQSEISVHRPQGPGLATCRLINPRRGLELSISFDVATLPCLQLLRLRGAGYYMAGIEPCTTVHRSRQAADQAGELPLLAPGESRDFALDISLARPQSILPKA</sequence>
<name>A0ABV3LAR7_9RHOB</name>
<dbReference type="InterPro" id="IPR014718">
    <property type="entry name" value="GH-type_carb-bd"/>
</dbReference>
<proteinExistence type="predicted"/>
<evidence type="ECO:0000313" key="2">
    <source>
        <dbReference type="Proteomes" id="UP001553161"/>
    </source>
</evidence>
<dbReference type="Pfam" id="PF14486">
    <property type="entry name" value="DUF4432"/>
    <property type="match status" value="1"/>
</dbReference>
<reference evidence="1 2" key="1">
    <citation type="submission" date="2024-07" db="EMBL/GenBank/DDBJ databases">
        <authorList>
            <person name="Kang M."/>
        </authorList>
    </citation>
    <scope>NUCLEOTIDE SEQUENCE [LARGE SCALE GENOMIC DNA]</scope>
    <source>
        <strain evidence="1 2">DFM31</strain>
    </source>
</reference>
<gene>
    <name evidence="1" type="ORF">AB0T83_17940</name>
</gene>
<comment type="caution">
    <text evidence="1">The sequence shown here is derived from an EMBL/GenBank/DDBJ whole genome shotgun (WGS) entry which is preliminary data.</text>
</comment>
<accession>A0ABV3LAR7</accession>
<dbReference type="Gene3D" id="2.70.98.10">
    <property type="match status" value="1"/>
</dbReference>
<organism evidence="1 2">
    <name type="scientific">Meridianimarinicoccus marinus</name>
    <dbReference type="NCBI Taxonomy" id="3231483"/>
    <lineage>
        <taxon>Bacteria</taxon>
        <taxon>Pseudomonadati</taxon>
        <taxon>Pseudomonadota</taxon>
        <taxon>Alphaproteobacteria</taxon>
        <taxon>Rhodobacterales</taxon>
        <taxon>Paracoccaceae</taxon>
        <taxon>Meridianimarinicoccus</taxon>
    </lineage>
</organism>
<dbReference type="Proteomes" id="UP001553161">
    <property type="component" value="Unassembled WGS sequence"/>
</dbReference>
<dbReference type="EMBL" id="JBFBVU010000035">
    <property type="protein sequence ID" value="MEV8468650.1"/>
    <property type="molecule type" value="Genomic_DNA"/>
</dbReference>